<reference evidence="2 3" key="1">
    <citation type="submission" date="2020-03" db="EMBL/GenBank/DDBJ databases">
        <title>Vagococcus sp. nov., isolated from beetles.</title>
        <authorList>
            <person name="Hyun D.-W."/>
            <person name="Bae J.-W."/>
        </authorList>
    </citation>
    <scope>NUCLEOTIDE SEQUENCE [LARGE SCALE GENOMIC DNA]</scope>
    <source>
        <strain evidence="2 3">HDW17B</strain>
    </source>
</reference>
<organism evidence="2 3">
    <name type="scientific">Vagococcus hydrophili</name>
    <dbReference type="NCBI Taxonomy" id="2714947"/>
    <lineage>
        <taxon>Bacteria</taxon>
        <taxon>Bacillati</taxon>
        <taxon>Bacillota</taxon>
        <taxon>Bacilli</taxon>
        <taxon>Lactobacillales</taxon>
        <taxon>Enterococcaceae</taxon>
        <taxon>Vagococcus</taxon>
    </lineage>
</organism>
<keyword evidence="1" id="KW-1133">Transmembrane helix</keyword>
<feature type="transmembrane region" description="Helical" evidence="1">
    <location>
        <begin position="72"/>
        <end position="89"/>
    </location>
</feature>
<feature type="transmembrane region" description="Helical" evidence="1">
    <location>
        <begin position="203"/>
        <end position="221"/>
    </location>
</feature>
<keyword evidence="3" id="KW-1185">Reference proteome</keyword>
<evidence type="ECO:0000313" key="3">
    <source>
        <dbReference type="Proteomes" id="UP000501747"/>
    </source>
</evidence>
<dbReference type="Proteomes" id="UP000501747">
    <property type="component" value="Chromosome"/>
</dbReference>
<dbReference type="RefSeq" id="WP_166034412.1">
    <property type="nucleotide sequence ID" value="NZ_CP049887.1"/>
</dbReference>
<feature type="transmembrane region" description="Helical" evidence="1">
    <location>
        <begin position="245"/>
        <end position="265"/>
    </location>
</feature>
<name>A0A6G8AT72_9ENTE</name>
<dbReference type="KEGG" id="vhy:G7082_07045"/>
<gene>
    <name evidence="2" type="ORF">G7082_07045</name>
</gene>
<feature type="transmembrane region" description="Helical" evidence="1">
    <location>
        <begin position="116"/>
        <end position="140"/>
    </location>
</feature>
<dbReference type="AlphaFoldDB" id="A0A6G8AT72"/>
<sequence length="274" mass="31942">MYRQRVIFNSKWLLVMLLVVLVVYASYVINVILPLWSIITGPEDYNVEKNFSLRSHAIVSVLQWSRINSECYLLPVLFPICITIGLLNFKEDLQTYFIFGKNRFDSYGKELVRTMLLYSLTMSLIFTLGHCLIYIIFYLITPLTTDISLESTSYLFNFMVPSNLFEGYPVYYFLTTVILNDIPIIFSYTLFFCVSTVYLKNNLFLFAIFPTVFSFILLYGSNSLNFEYGDLSVPFLGYYSNVFEIWKYTVIPLIGFVIGLAVHLMRVGENDEYK</sequence>
<keyword evidence="1" id="KW-0472">Membrane</keyword>
<evidence type="ECO:0000256" key="1">
    <source>
        <dbReference type="SAM" id="Phobius"/>
    </source>
</evidence>
<evidence type="ECO:0000313" key="2">
    <source>
        <dbReference type="EMBL" id="QIL48264.1"/>
    </source>
</evidence>
<keyword evidence="1" id="KW-0812">Transmembrane</keyword>
<protein>
    <submittedName>
        <fullName evidence="2">Uncharacterized protein</fullName>
    </submittedName>
</protein>
<feature type="transmembrane region" description="Helical" evidence="1">
    <location>
        <begin position="170"/>
        <end position="191"/>
    </location>
</feature>
<accession>A0A6G8AT72</accession>
<dbReference type="EMBL" id="CP049887">
    <property type="protein sequence ID" value="QIL48264.1"/>
    <property type="molecule type" value="Genomic_DNA"/>
</dbReference>
<proteinExistence type="predicted"/>
<feature type="transmembrane region" description="Helical" evidence="1">
    <location>
        <begin position="12"/>
        <end position="39"/>
    </location>
</feature>